<dbReference type="Proteomes" id="UP000733611">
    <property type="component" value="Unassembled WGS sequence"/>
</dbReference>
<evidence type="ECO:0000313" key="3">
    <source>
        <dbReference type="Proteomes" id="UP000733611"/>
    </source>
</evidence>
<dbReference type="InterPro" id="IPR012340">
    <property type="entry name" value="NA-bd_OB-fold"/>
</dbReference>
<keyword evidence="1" id="KW-0812">Transmembrane</keyword>
<evidence type="ECO:0000256" key="1">
    <source>
        <dbReference type="SAM" id="Phobius"/>
    </source>
</evidence>
<feature type="transmembrane region" description="Helical" evidence="1">
    <location>
        <begin position="198"/>
        <end position="217"/>
    </location>
</feature>
<organism evidence="2 3">
    <name type="scientific">Candidatus Anaerobiospirillum pullicola</name>
    <dbReference type="NCBI Taxonomy" id="2838451"/>
    <lineage>
        <taxon>Bacteria</taxon>
        <taxon>Pseudomonadati</taxon>
        <taxon>Pseudomonadota</taxon>
        <taxon>Gammaproteobacteria</taxon>
        <taxon>Aeromonadales</taxon>
        <taxon>Succinivibrionaceae</taxon>
        <taxon>Anaerobiospirillum</taxon>
    </lineage>
</organism>
<name>A0A948TET3_9GAMM</name>
<reference evidence="2" key="2">
    <citation type="submission" date="2021-04" db="EMBL/GenBank/DDBJ databases">
        <authorList>
            <person name="Gilroy R."/>
        </authorList>
    </citation>
    <scope>NUCLEOTIDE SEQUENCE</scope>
    <source>
        <strain evidence="2">378</strain>
    </source>
</reference>
<dbReference type="Gene3D" id="2.40.50.140">
    <property type="entry name" value="Nucleic acid-binding proteins"/>
    <property type="match status" value="1"/>
</dbReference>
<gene>
    <name evidence="2" type="ORF">H9847_00900</name>
</gene>
<reference evidence="2" key="1">
    <citation type="journal article" date="2021" name="PeerJ">
        <title>Extensive microbial diversity within the chicken gut microbiome revealed by metagenomics and culture.</title>
        <authorList>
            <person name="Gilroy R."/>
            <person name="Ravi A."/>
            <person name="Getino M."/>
            <person name="Pursley I."/>
            <person name="Horton D.L."/>
            <person name="Alikhan N.F."/>
            <person name="Baker D."/>
            <person name="Gharbi K."/>
            <person name="Hall N."/>
            <person name="Watson M."/>
            <person name="Adriaenssens E.M."/>
            <person name="Foster-Nyarko E."/>
            <person name="Jarju S."/>
            <person name="Secka A."/>
            <person name="Antonio M."/>
            <person name="Oren A."/>
            <person name="Chaudhuri R.R."/>
            <person name="La Ragione R."/>
            <person name="Hildebrand F."/>
            <person name="Pallen M.J."/>
        </authorList>
    </citation>
    <scope>NUCLEOTIDE SEQUENCE</scope>
    <source>
        <strain evidence="2">378</strain>
    </source>
</reference>
<protein>
    <submittedName>
        <fullName evidence="2">Uncharacterized protein</fullName>
    </submittedName>
</protein>
<keyword evidence="1" id="KW-1133">Transmembrane helix</keyword>
<dbReference type="AlphaFoldDB" id="A0A948TET3"/>
<evidence type="ECO:0000313" key="2">
    <source>
        <dbReference type="EMBL" id="MBU3843422.1"/>
    </source>
</evidence>
<proteinExistence type="predicted"/>
<keyword evidence="1" id="KW-0472">Membrane</keyword>
<sequence length="221" mass="25171">MHGVITTYDSKKGTGRIQGDDGFMYFFDRDHVARQEEIASLMMEMEADFTPETEGEKHIATEVKLTYPEKAQDMVRYYSEPPEFLCAKEDLVPGFDVLDRGIYSIFRSERTEEKARRMLIRDCLNYGANSLVSYRVERKLKNAMGNGFEVFTCHGVPVVLGRLNPNGEMRAEDLKHRLNQDKIKRAHDIIVNTRIGKMVLKVLGGILLIIFTIGFIVSGGL</sequence>
<comment type="caution">
    <text evidence="2">The sequence shown here is derived from an EMBL/GenBank/DDBJ whole genome shotgun (WGS) entry which is preliminary data.</text>
</comment>
<dbReference type="EMBL" id="JAHLFE010000015">
    <property type="protein sequence ID" value="MBU3843422.1"/>
    <property type="molecule type" value="Genomic_DNA"/>
</dbReference>
<accession>A0A948TET3</accession>